<dbReference type="GO" id="GO:0006412">
    <property type="term" value="P:translation"/>
    <property type="evidence" value="ECO:0007669"/>
    <property type="project" value="TreeGrafter"/>
</dbReference>
<feature type="non-terminal residue" evidence="7">
    <location>
        <position position="1"/>
    </location>
</feature>
<accession>A0A8J1UJL2</accession>
<dbReference type="PANTHER" id="PTHR21244">
    <property type="entry name" value="MITOCHONDRIAL 28S RIBOSOMAL PROTEIN S24"/>
    <property type="match status" value="1"/>
</dbReference>
<comment type="subcellular location">
    <subcellularLocation>
        <location evidence="1">Mitochondrion</location>
    </subcellularLocation>
</comment>
<evidence type="ECO:0000256" key="2">
    <source>
        <dbReference type="ARBA" id="ARBA00010761"/>
    </source>
</evidence>
<comment type="similarity">
    <text evidence="2">Belongs to the universal ribosomal protein uS3 family.</text>
</comment>
<proteinExistence type="inferred from homology"/>
<dbReference type="GO" id="GO:0005840">
    <property type="term" value="C:ribosome"/>
    <property type="evidence" value="ECO:0007669"/>
    <property type="project" value="UniProtKB-KW"/>
</dbReference>
<dbReference type="OrthoDB" id="5950413at2759"/>
<dbReference type="PANTHER" id="PTHR21244:SF1">
    <property type="entry name" value="SMALL RIBOSOMAL SUBUNIT PROTEIN US3M"/>
    <property type="match status" value="1"/>
</dbReference>
<dbReference type="GO" id="GO:0005739">
    <property type="term" value="C:mitochondrion"/>
    <property type="evidence" value="ECO:0007669"/>
    <property type="project" value="UniProtKB-SubCell"/>
</dbReference>
<keyword evidence="5" id="KW-0496">Mitochondrion</keyword>
<keyword evidence="3" id="KW-0809">Transit peptide</keyword>
<dbReference type="EMBL" id="CAIIXF020000009">
    <property type="protein sequence ID" value="CAH1794178.1"/>
    <property type="molecule type" value="Genomic_DNA"/>
</dbReference>
<evidence type="ECO:0000256" key="4">
    <source>
        <dbReference type="ARBA" id="ARBA00022980"/>
    </source>
</evidence>
<dbReference type="GO" id="GO:1990904">
    <property type="term" value="C:ribonucleoprotein complex"/>
    <property type="evidence" value="ECO:0007669"/>
    <property type="project" value="UniProtKB-KW"/>
</dbReference>
<evidence type="ECO:0000256" key="1">
    <source>
        <dbReference type="ARBA" id="ARBA00004173"/>
    </source>
</evidence>
<dbReference type="Proteomes" id="UP000749559">
    <property type="component" value="Unassembled WGS sequence"/>
</dbReference>
<evidence type="ECO:0000256" key="5">
    <source>
        <dbReference type="ARBA" id="ARBA00023128"/>
    </source>
</evidence>
<dbReference type="AlphaFoldDB" id="A0A8J1UJL2"/>
<evidence type="ECO:0000256" key="3">
    <source>
        <dbReference type="ARBA" id="ARBA00022946"/>
    </source>
</evidence>
<keyword evidence="8" id="KW-1185">Reference proteome</keyword>
<evidence type="ECO:0000313" key="8">
    <source>
        <dbReference type="Proteomes" id="UP000749559"/>
    </source>
</evidence>
<keyword evidence="4" id="KW-0689">Ribosomal protein</keyword>
<keyword evidence="6" id="KW-0687">Ribonucleoprotein</keyword>
<evidence type="ECO:0000313" key="7">
    <source>
        <dbReference type="EMBL" id="CAH1794178.1"/>
    </source>
</evidence>
<dbReference type="InterPro" id="IPR026146">
    <property type="entry name" value="Ribosomal_uS3m"/>
</dbReference>
<dbReference type="Pfam" id="PF14955">
    <property type="entry name" value="MRP-S24"/>
    <property type="match status" value="1"/>
</dbReference>
<organism evidence="7 8">
    <name type="scientific">Owenia fusiformis</name>
    <name type="common">Polychaete worm</name>
    <dbReference type="NCBI Taxonomy" id="6347"/>
    <lineage>
        <taxon>Eukaryota</taxon>
        <taxon>Metazoa</taxon>
        <taxon>Spiralia</taxon>
        <taxon>Lophotrochozoa</taxon>
        <taxon>Annelida</taxon>
        <taxon>Polychaeta</taxon>
        <taxon>Sedentaria</taxon>
        <taxon>Canalipalpata</taxon>
        <taxon>Sabellida</taxon>
        <taxon>Oweniida</taxon>
        <taxon>Oweniidae</taxon>
        <taxon>Owenia</taxon>
    </lineage>
</organism>
<name>A0A8J1UJL2_OWEFU</name>
<protein>
    <submittedName>
        <fullName evidence="7">Uncharacterized protein</fullName>
    </submittedName>
</protein>
<gene>
    <name evidence="7" type="ORF">OFUS_LOCUS18928</name>
</gene>
<comment type="caution">
    <text evidence="7">The sequence shown here is derived from an EMBL/GenBank/DDBJ whole genome shotgun (WGS) entry which is preliminary data.</text>
</comment>
<sequence length="130" mass="14802">LMRKMAASGCKKMLQQVRSLAQCRCISTSASNYKNIRAGVPKTTPDRSKPLTYEEWCHPEHIGERKAWNSWNTSSLCDEPRAAETAIEDMFIRKFIYGTWHNLFASETIIKRRHNIIVLAVPFGGNGYPA</sequence>
<evidence type="ECO:0000256" key="6">
    <source>
        <dbReference type="ARBA" id="ARBA00023274"/>
    </source>
</evidence>
<reference evidence="7" key="1">
    <citation type="submission" date="2022-03" db="EMBL/GenBank/DDBJ databases">
        <authorList>
            <person name="Martin C."/>
        </authorList>
    </citation>
    <scope>NUCLEOTIDE SEQUENCE</scope>
</reference>